<dbReference type="PANTHER" id="PTHR47510:SF3">
    <property type="entry name" value="ENDO_EXONUCLEASE_PHOSPHATASE DOMAIN-CONTAINING PROTEIN"/>
    <property type="match status" value="1"/>
</dbReference>
<dbReference type="GeneID" id="115887594"/>
<dbReference type="RefSeq" id="XP_030762924.1">
    <property type="nucleotide sequence ID" value="XM_030907064.1"/>
</dbReference>
<dbReference type="Proteomes" id="UP000504635">
    <property type="component" value="Unplaced"/>
</dbReference>
<gene>
    <name evidence="2" type="primary">LOC115887594</name>
</gene>
<protein>
    <submittedName>
        <fullName evidence="2">Uncharacterized protein LOC115887594</fullName>
    </submittedName>
</protein>
<dbReference type="AlphaFoldDB" id="A0A6J2YIG0"/>
<proteinExistence type="predicted"/>
<dbReference type="KEGG" id="soy:115887594"/>
<evidence type="ECO:0000313" key="2">
    <source>
        <dbReference type="RefSeq" id="XP_030762924.1"/>
    </source>
</evidence>
<name>A0A6J2YIG0_SITOR</name>
<keyword evidence="1" id="KW-1185">Reference proteome</keyword>
<dbReference type="PANTHER" id="PTHR47510">
    <property type="entry name" value="REVERSE TRANSCRIPTASE DOMAIN-CONTAINING PROTEIN"/>
    <property type="match status" value="1"/>
</dbReference>
<dbReference type="InParanoid" id="A0A6J2YIG0"/>
<accession>A0A6J2YIG0</accession>
<dbReference type="OrthoDB" id="6781885at2759"/>
<organism evidence="1 2">
    <name type="scientific">Sitophilus oryzae</name>
    <name type="common">Rice weevil</name>
    <name type="synonym">Curculio oryzae</name>
    <dbReference type="NCBI Taxonomy" id="7048"/>
    <lineage>
        <taxon>Eukaryota</taxon>
        <taxon>Metazoa</taxon>
        <taxon>Ecdysozoa</taxon>
        <taxon>Arthropoda</taxon>
        <taxon>Hexapoda</taxon>
        <taxon>Insecta</taxon>
        <taxon>Pterygota</taxon>
        <taxon>Neoptera</taxon>
        <taxon>Endopterygota</taxon>
        <taxon>Coleoptera</taxon>
        <taxon>Polyphaga</taxon>
        <taxon>Cucujiformia</taxon>
        <taxon>Curculionidae</taxon>
        <taxon>Dryophthorinae</taxon>
        <taxon>Sitophilus</taxon>
    </lineage>
</organism>
<sequence length="356" mass="41035">MSLLQSFNLTQTINEPTRLGNTGATLLDLIVCSDSSRVLNSYVDPSLDVSDHFLIKCELKVFISKPKPYVVSYRDFKNFNREDFFRELLNAPFQDILYIQDINIKVSVFSALIVSLFDSYAPVRTARITKKKAPWITQNIRYLMETRNRALSKYKKRKTLQNWEYYRQLRNFTSATIQREKKAFLEYNLRNRSAKDHWKLLRNLGVYSNDSKHIPDSVGSAEDLGEFFISSVRPTTPDPHTLNFYLHNRKKTNASFEFRIATVDEVRSAFLSIESEAVGTDGIGLTMLLYCYPVILPYIAHIINSCIETSTFPLGWKYSFLLPVPKVSSITSMSDLRPISILPTLSKIFERVLESS</sequence>
<reference evidence="2" key="1">
    <citation type="submission" date="2025-08" db="UniProtKB">
        <authorList>
            <consortium name="RefSeq"/>
        </authorList>
    </citation>
    <scope>IDENTIFICATION</scope>
    <source>
        <tissue evidence="2">Gonads</tissue>
    </source>
</reference>
<evidence type="ECO:0000313" key="1">
    <source>
        <dbReference type="Proteomes" id="UP000504635"/>
    </source>
</evidence>